<feature type="compositionally biased region" description="Acidic residues" evidence="1">
    <location>
        <begin position="329"/>
        <end position="341"/>
    </location>
</feature>
<dbReference type="EMBL" id="MU094211">
    <property type="protein sequence ID" value="KAF7846245.1"/>
    <property type="molecule type" value="Genomic_DNA"/>
</dbReference>
<reference evidence="3" key="1">
    <citation type="submission" date="2020-05" db="EMBL/GenBank/DDBJ databases">
        <title>WGS assembly of Corymbia citriodora subspecies variegata.</title>
        <authorList>
            <person name="Barry K."/>
            <person name="Hundley H."/>
            <person name="Shu S."/>
            <person name="Jenkins J."/>
            <person name="Grimwood J."/>
            <person name="Baten A."/>
        </authorList>
    </citation>
    <scope>NUCLEOTIDE SEQUENCE</scope>
    <source>
        <strain evidence="3">CV2-018</strain>
    </source>
</reference>
<feature type="region of interest" description="Disordered" evidence="1">
    <location>
        <begin position="310"/>
        <end position="342"/>
    </location>
</feature>
<organism evidence="3 4">
    <name type="scientific">Corymbia citriodora subsp. variegata</name>
    <dbReference type="NCBI Taxonomy" id="360336"/>
    <lineage>
        <taxon>Eukaryota</taxon>
        <taxon>Viridiplantae</taxon>
        <taxon>Streptophyta</taxon>
        <taxon>Embryophyta</taxon>
        <taxon>Tracheophyta</taxon>
        <taxon>Spermatophyta</taxon>
        <taxon>Magnoliopsida</taxon>
        <taxon>eudicotyledons</taxon>
        <taxon>Gunneridae</taxon>
        <taxon>Pentapetalae</taxon>
        <taxon>rosids</taxon>
        <taxon>malvids</taxon>
        <taxon>Myrtales</taxon>
        <taxon>Myrtaceae</taxon>
        <taxon>Myrtoideae</taxon>
        <taxon>Eucalypteae</taxon>
        <taxon>Corymbia</taxon>
    </lineage>
</organism>
<comment type="caution">
    <text evidence="3">The sequence shown here is derived from an EMBL/GenBank/DDBJ whole genome shotgun (WGS) entry which is preliminary data.</text>
</comment>
<evidence type="ECO:0000259" key="2">
    <source>
        <dbReference type="PROSITE" id="PS50006"/>
    </source>
</evidence>
<feature type="region of interest" description="Disordered" evidence="1">
    <location>
        <begin position="1"/>
        <end position="83"/>
    </location>
</feature>
<dbReference type="Gramene" id="rna-gnl|WGS:JABURB|Cocit.L4771.1">
    <property type="protein sequence ID" value="cds-KAF7846245.1"/>
    <property type="gene ID" value="gene-BT93_L4771"/>
</dbReference>
<dbReference type="CDD" id="cd22699">
    <property type="entry name" value="FHA_PLM2-like"/>
    <property type="match status" value="1"/>
</dbReference>
<evidence type="ECO:0000313" key="4">
    <source>
        <dbReference type="Proteomes" id="UP000806378"/>
    </source>
</evidence>
<feature type="compositionally biased region" description="Basic residues" evidence="1">
    <location>
        <begin position="497"/>
        <end position="512"/>
    </location>
</feature>
<evidence type="ECO:0000256" key="1">
    <source>
        <dbReference type="SAM" id="MobiDB-lite"/>
    </source>
</evidence>
<dbReference type="InterPro" id="IPR008984">
    <property type="entry name" value="SMAD_FHA_dom_sf"/>
</dbReference>
<proteinExistence type="predicted"/>
<dbReference type="PROSITE" id="PS50006">
    <property type="entry name" value="FHA_DOMAIN"/>
    <property type="match status" value="1"/>
</dbReference>
<gene>
    <name evidence="3" type="ORF">BT93_L4771</name>
</gene>
<feature type="domain" description="FHA" evidence="2">
    <location>
        <begin position="112"/>
        <end position="169"/>
    </location>
</feature>
<dbReference type="SUPFAM" id="SSF49879">
    <property type="entry name" value="SMAD/FHA domain"/>
    <property type="match status" value="1"/>
</dbReference>
<dbReference type="AlphaFoldDB" id="A0A8T0CKE9"/>
<protein>
    <recommendedName>
        <fullName evidence="2">FHA domain-containing protein</fullName>
    </recommendedName>
</protein>
<name>A0A8T0CKE9_CORYI</name>
<dbReference type="OrthoDB" id="5348546at2759"/>
<accession>A0A8T0CKE9</accession>
<dbReference type="InterPro" id="IPR000253">
    <property type="entry name" value="FHA_dom"/>
</dbReference>
<feature type="compositionally biased region" description="Polar residues" evidence="1">
    <location>
        <begin position="312"/>
        <end position="326"/>
    </location>
</feature>
<evidence type="ECO:0000313" key="3">
    <source>
        <dbReference type="EMBL" id="KAF7846245.1"/>
    </source>
</evidence>
<feature type="region of interest" description="Disordered" evidence="1">
    <location>
        <begin position="482"/>
        <end position="512"/>
    </location>
</feature>
<sequence>MDTVSEHSQSIMATSERPDPPARRPSLLPAFEPLSSSPIGLPRPVKRKLDDCNDDRVYYPTPVPTSSTGILPSSPHPRGTRPGLQRTVSALSERAPLGAVPSIEIPFNGEPVHMGRSSNSSDYQLSANRLISRVHVRASYHSPDETRSQGEILVECLGWNGAKVHYQGSVVELAKGESFISQKPGTQIMVDVQETRVLLVWPVVKMEPKADNLWTWPEECSSRDSSLPAERLASSPPPLLPRLHSPVSPSPISQIDVNNTFDSTFLVENDVEDGIDATVQIYEDSESADEALAEHRTPVSVHKISPLPVKVTTPSRTPKELTSSKLLSEPDELSENDEENDPVVHCFGPFGVNLLSKFESFKSASPQRERKPLKSALGSPIKPTNEISTFTRINLSPVKNHVINQLAFSRVHSIPLSTVYNNLPADMRDWTNLQKAGLTSEELKDLMDKIPCIGEIRREGRDAAGKALENEFYYVPEMDRDEHRRDAVSVAKPPLRATRKQHKQYYWKKPRN</sequence>
<feature type="compositionally biased region" description="Polar residues" evidence="1">
    <location>
        <begin position="1"/>
        <end position="13"/>
    </location>
</feature>
<keyword evidence="4" id="KW-1185">Reference proteome</keyword>
<feature type="compositionally biased region" description="Basic and acidic residues" evidence="1">
    <location>
        <begin position="47"/>
        <end position="57"/>
    </location>
</feature>
<dbReference type="Proteomes" id="UP000806378">
    <property type="component" value="Unassembled WGS sequence"/>
</dbReference>